<dbReference type="GeneTree" id="ENSGT00940000155426"/>
<dbReference type="GO" id="GO:0045087">
    <property type="term" value="P:innate immune response"/>
    <property type="evidence" value="ECO:0007669"/>
    <property type="project" value="TreeGrafter"/>
</dbReference>
<sequence length="135" mass="15829">MKLLFNKHTDQDEKIVSLDHYVRELTVKMETQVVQIKEINSRLSNVEQKIENQELRCCNGLYFWRIKDYARLRRAACHGELPVLHSPGFYTSPQGYRMCIRANLDGVETAQGTHLSLFVHLMKGEFDDLLIWPFC</sequence>
<evidence type="ECO:0000313" key="4">
    <source>
        <dbReference type="Proteomes" id="UP000007875"/>
    </source>
</evidence>
<dbReference type="Proteomes" id="UP000007875">
    <property type="component" value="Unassembled WGS sequence"/>
</dbReference>
<dbReference type="Gene3D" id="2.60.210.10">
    <property type="entry name" value="Apoptosis, Tumor Necrosis Factor Receptor Associated Protein 2, Chain A"/>
    <property type="match status" value="1"/>
</dbReference>
<dbReference type="InterPro" id="IPR002083">
    <property type="entry name" value="MATH/TRAF_dom"/>
</dbReference>
<proteinExistence type="predicted"/>
<dbReference type="InterPro" id="IPR008974">
    <property type="entry name" value="TRAF-like"/>
</dbReference>
<dbReference type="InterPro" id="IPR049342">
    <property type="entry name" value="TRAF1-6_MATH_dom"/>
</dbReference>
<dbReference type="STRING" id="51511.ENSCSAVP00000000203"/>
<feature type="domain" description="MATH" evidence="2">
    <location>
        <begin position="59"/>
        <end position="135"/>
    </location>
</feature>
<accession>H2Y4F5</accession>
<evidence type="ECO:0000256" key="1">
    <source>
        <dbReference type="SAM" id="Coils"/>
    </source>
</evidence>
<feature type="coiled-coil region" evidence="1">
    <location>
        <begin position="29"/>
        <end position="56"/>
    </location>
</feature>
<keyword evidence="1" id="KW-0175">Coiled coil</keyword>
<evidence type="ECO:0000313" key="3">
    <source>
        <dbReference type="Ensembl" id="ENSCSAVP00000000203.1"/>
    </source>
</evidence>
<dbReference type="AlphaFoldDB" id="H2Y4F5"/>
<dbReference type="eggNOG" id="KOG0297">
    <property type="taxonomic scope" value="Eukaryota"/>
</dbReference>
<dbReference type="SUPFAM" id="SSF49599">
    <property type="entry name" value="TRAF domain-like"/>
    <property type="match status" value="1"/>
</dbReference>
<dbReference type="Pfam" id="PF21355">
    <property type="entry name" value="TRAF-mep_MATH"/>
    <property type="match status" value="1"/>
</dbReference>
<dbReference type="PANTHER" id="PTHR10131">
    <property type="entry name" value="TNF RECEPTOR ASSOCIATED FACTOR"/>
    <property type="match status" value="1"/>
</dbReference>
<dbReference type="GO" id="GO:0043122">
    <property type="term" value="P:regulation of canonical NF-kappaB signal transduction"/>
    <property type="evidence" value="ECO:0007669"/>
    <property type="project" value="TreeGrafter"/>
</dbReference>
<organism evidence="3 4">
    <name type="scientific">Ciona savignyi</name>
    <name type="common">Pacific transparent sea squirt</name>
    <dbReference type="NCBI Taxonomy" id="51511"/>
    <lineage>
        <taxon>Eukaryota</taxon>
        <taxon>Metazoa</taxon>
        <taxon>Chordata</taxon>
        <taxon>Tunicata</taxon>
        <taxon>Ascidiacea</taxon>
        <taxon>Phlebobranchia</taxon>
        <taxon>Cionidae</taxon>
        <taxon>Ciona</taxon>
    </lineage>
</organism>
<dbReference type="InParanoid" id="H2Y4F5"/>
<reference evidence="3" key="3">
    <citation type="submission" date="2025-09" db="UniProtKB">
        <authorList>
            <consortium name="Ensembl"/>
        </authorList>
    </citation>
    <scope>IDENTIFICATION</scope>
</reference>
<reference evidence="3" key="2">
    <citation type="submission" date="2025-08" db="UniProtKB">
        <authorList>
            <consortium name="Ensembl"/>
        </authorList>
    </citation>
    <scope>IDENTIFICATION</scope>
</reference>
<reference evidence="4" key="1">
    <citation type="submission" date="2003-08" db="EMBL/GenBank/DDBJ databases">
        <authorList>
            <person name="Birren B."/>
            <person name="Nusbaum C."/>
            <person name="Abebe A."/>
            <person name="Abouelleil A."/>
            <person name="Adekoya E."/>
            <person name="Ait-zahra M."/>
            <person name="Allen N."/>
            <person name="Allen T."/>
            <person name="An P."/>
            <person name="Anderson M."/>
            <person name="Anderson S."/>
            <person name="Arachchi H."/>
            <person name="Armbruster J."/>
            <person name="Bachantsang P."/>
            <person name="Baldwin J."/>
            <person name="Barry A."/>
            <person name="Bayul T."/>
            <person name="Blitshsteyn B."/>
            <person name="Bloom T."/>
            <person name="Blye J."/>
            <person name="Boguslavskiy L."/>
            <person name="Borowsky M."/>
            <person name="Boukhgalter B."/>
            <person name="Brunache A."/>
            <person name="Butler J."/>
            <person name="Calixte N."/>
            <person name="Calvo S."/>
            <person name="Camarata J."/>
            <person name="Campo K."/>
            <person name="Chang J."/>
            <person name="Cheshatsang Y."/>
            <person name="Citroen M."/>
            <person name="Collymore A."/>
            <person name="Considine T."/>
            <person name="Cook A."/>
            <person name="Cooke P."/>
            <person name="Corum B."/>
            <person name="Cuomo C."/>
            <person name="David R."/>
            <person name="Dawoe T."/>
            <person name="Degray S."/>
            <person name="Dodge S."/>
            <person name="Dooley K."/>
            <person name="Dorje P."/>
            <person name="Dorjee K."/>
            <person name="Dorris L."/>
            <person name="Duffey N."/>
            <person name="Dupes A."/>
            <person name="Elkins T."/>
            <person name="Engels R."/>
            <person name="Erickson J."/>
            <person name="Farina A."/>
            <person name="Faro S."/>
            <person name="Ferreira P."/>
            <person name="Fischer H."/>
            <person name="Fitzgerald M."/>
            <person name="Foley K."/>
            <person name="Gage D."/>
            <person name="Galagan J."/>
            <person name="Gearin G."/>
            <person name="Gnerre S."/>
            <person name="Gnirke A."/>
            <person name="Goyette A."/>
            <person name="Graham J."/>
            <person name="Grandbois E."/>
            <person name="Gyaltsen K."/>
            <person name="Hafez N."/>
            <person name="Hagopian D."/>
            <person name="Hagos B."/>
            <person name="Hall J."/>
            <person name="Hatcher B."/>
            <person name="Heller A."/>
            <person name="Higgins H."/>
            <person name="Honan T."/>
            <person name="Horn A."/>
            <person name="Houde N."/>
            <person name="Hughes L."/>
            <person name="Hulme W."/>
            <person name="Husby E."/>
            <person name="Iliev I."/>
            <person name="Jaffe D."/>
            <person name="Jones C."/>
            <person name="Kamal M."/>
            <person name="Kamat A."/>
            <person name="Kamvysselis M."/>
            <person name="Karlsson E."/>
            <person name="Kells C."/>
            <person name="Kieu A."/>
            <person name="Kisner P."/>
            <person name="Kodira C."/>
            <person name="Kulbokas E."/>
            <person name="Labutti K."/>
            <person name="Lama D."/>
            <person name="Landers T."/>
            <person name="Leger J."/>
            <person name="Levine S."/>
            <person name="Lewis D."/>
            <person name="Lewis T."/>
            <person name="Lindblad-toh K."/>
            <person name="Liu X."/>
            <person name="Lokyitsang T."/>
            <person name="Lokyitsang Y."/>
            <person name="Lucien O."/>
            <person name="Lui A."/>
            <person name="Ma L.J."/>
            <person name="Mabbitt R."/>
            <person name="Macdonald J."/>
            <person name="Maclean C."/>
            <person name="Major J."/>
            <person name="Manning J."/>
            <person name="Marabella R."/>
            <person name="Maru K."/>
            <person name="Matthews C."/>
            <person name="Mauceli E."/>
            <person name="Mccarthy M."/>
            <person name="Mcdonough S."/>
            <person name="Mcghee T."/>
            <person name="Meldrim J."/>
            <person name="Meneus L."/>
            <person name="Mesirov J."/>
            <person name="Mihalev A."/>
            <person name="Mihova T."/>
            <person name="Mikkelsen T."/>
            <person name="Mlenga V."/>
            <person name="Moru K."/>
            <person name="Mozes J."/>
            <person name="Mulrain L."/>
            <person name="Munson G."/>
            <person name="Naylor J."/>
            <person name="Newes C."/>
            <person name="Nguyen C."/>
            <person name="Nguyen N."/>
            <person name="Nguyen T."/>
            <person name="Nicol R."/>
            <person name="Nielsen C."/>
            <person name="Nizzari M."/>
            <person name="Norbu C."/>
            <person name="Norbu N."/>
            <person name="O'donnell P."/>
            <person name="Okoawo O."/>
            <person name="O'leary S."/>
            <person name="Omotosho B."/>
            <person name="O'neill K."/>
            <person name="Osman S."/>
            <person name="Parker S."/>
            <person name="Perrin D."/>
            <person name="Phunkhang P."/>
            <person name="Piqani B."/>
            <person name="Purcell S."/>
            <person name="Rachupka T."/>
            <person name="Ramasamy U."/>
            <person name="Rameau R."/>
            <person name="Ray V."/>
            <person name="Raymond C."/>
            <person name="Retta R."/>
            <person name="Richardson S."/>
            <person name="Rise C."/>
            <person name="Rodriguez J."/>
            <person name="Rogers J."/>
            <person name="Rogov P."/>
            <person name="Rutman M."/>
            <person name="Schupbach R."/>
            <person name="Seaman C."/>
            <person name="Settipalli S."/>
            <person name="Sharpe T."/>
            <person name="Sheridan J."/>
            <person name="Sherpa N."/>
            <person name="Shi J."/>
            <person name="Smirnov S."/>
            <person name="Smith C."/>
            <person name="Sougnez C."/>
            <person name="Spencer B."/>
            <person name="Stalker J."/>
            <person name="Stange-thomann N."/>
            <person name="Stavropoulos S."/>
            <person name="Stetson K."/>
            <person name="Stone C."/>
            <person name="Stone S."/>
            <person name="Stubbs M."/>
            <person name="Talamas J."/>
            <person name="Tchuinga P."/>
            <person name="Tenzing P."/>
            <person name="Tesfaye S."/>
            <person name="Theodore J."/>
            <person name="Thoulutsang Y."/>
            <person name="Topham K."/>
            <person name="Towey S."/>
            <person name="Tsamla T."/>
            <person name="Tsomo N."/>
            <person name="Vallee D."/>
            <person name="Vassiliev H."/>
            <person name="Venkataraman V."/>
            <person name="Vinson J."/>
            <person name="Vo A."/>
            <person name="Wade C."/>
            <person name="Wang S."/>
            <person name="Wangchuk T."/>
            <person name="Wangdi T."/>
            <person name="Whittaker C."/>
            <person name="Wilkinson J."/>
            <person name="Wu Y."/>
            <person name="Wyman D."/>
            <person name="Yadav S."/>
            <person name="Yang S."/>
            <person name="Yang X."/>
            <person name="Yeager S."/>
            <person name="Yee E."/>
            <person name="Young G."/>
            <person name="Zainoun J."/>
            <person name="Zembeck L."/>
            <person name="Zimmer A."/>
            <person name="Zody M."/>
            <person name="Lander E."/>
        </authorList>
    </citation>
    <scope>NUCLEOTIDE SEQUENCE [LARGE SCALE GENOMIC DNA]</scope>
</reference>
<dbReference type="GO" id="GO:0061630">
    <property type="term" value="F:ubiquitin protein ligase activity"/>
    <property type="evidence" value="ECO:0007669"/>
    <property type="project" value="TreeGrafter"/>
</dbReference>
<dbReference type="OMA" id="QHEKSIC"/>
<dbReference type="HOGENOM" id="CLU_1890418_0_0_1"/>
<dbReference type="PANTHER" id="PTHR10131:SF152">
    <property type="entry name" value="TNF RECEPTOR-ASSOCIATED FACTOR 6"/>
    <property type="match status" value="1"/>
</dbReference>
<keyword evidence="4" id="KW-1185">Reference proteome</keyword>
<dbReference type="Ensembl" id="ENSCSAVT00000000205.1">
    <property type="protein sequence ID" value="ENSCSAVP00000000203.1"/>
    <property type="gene ID" value="ENSCSAVG00000000119.1"/>
</dbReference>
<name>H2Y4F5_CIOSA</name>
<protein>
    <recommendedName>
        <fullName evidence="2">MATH domain-containing protein</fullName>
    </recommendedName>
</protein>
<dbReference type="GO" id="GO:0031663">
    <property type="term" value="P:lipopolysaccharide-mediated signaling pathway"/>
    <property type="evidence" value="ECO:0007669"/>
    <property type="project" value="TreeGrafter"/>
</dbReference>
<evidence type="ECO:0000259" key="2">
    <source>
        <dbReference type="PROSITE" id="PS50144"/>
    </source>
</evidence>
<dbReference type="PROSITE" id="PS50144">
    <property type="entry name" value="MATH"/>
    <property type="match status" value="1"/>
</dbReference>